<proteinExistence type="predicted"/>
<dbReference type="InterPro" id="IPR042095">
    <property type="entry name" value="SUMF_sf"/>
</dbReference>
<accession>A0A2P8HMY0</accession>
<reference evidence="2 3" key="1">
    <citation type="submission" date="2018-03" db="EMBL/GenBank/DDBJ databases">
        <title>Genomic Encyclopedia of Archaeal and Bacterial Type Strains, Phase II (KMG-II): from individual species to whole genera.</title>
        <authorList>
            <person name="Goeker M."/>
        </authorList>
    </citation>
    <scope>NUCLEOTIDE SEQUENCE [LARGE SCALE GENOMIC DNA]</scope>
    <source>
        <strain evidence="2 3">DSM 24859</strain>
    </source>
</reference>
<dbReference type="GO" id="GO:0120147">
    <property type="term" value="F:formylglycine-generating oxidase activity"/>
    <property type="evidence" value="ECO:0007669"/>
    <property type="project" value="TreeGrafter"/>
</dbReference>
<dbReference type="InterPro" id="IPR016187">
    <property type="entry name" value="CTDL_fold"/>
</dbReference>
<dbReference type="Proteomes" id="UP000240971">
    <property type="component" value="Unassembled WGS sequence"/>
</dbReference>
<evidence type="ECO:0000259" key="1">
    <source>
        <dbReference type="Pfam" id="PF03781"/>
    </source>
</evidence>
<name>A0A2P8HMY0_CHINA</name>
<dbReference type="SUPFAM" id="SSF56436">
    <property type="entry name" value="C-type lectin-like"/>
    <property type="match status" value="1"/>
</dbReference>
<protein>
    <submittedName>
        <fullName evidence="2">Formylglycine-generating enzyme required for sulfatase activity</fullName>
    </submittedName>
</protein>
<comment type="caution">
    <text evidence="2">The sequence shown here is derived from an EMBL/GenBank/DDBJ whole genome shotgun (WGS) entry which is preliminary data.</text>
</comment>
<dbReference type="RefSeq" id="WP_106528019.1">
    <property type="nucleotide sequence ID" value="NZ_PYAW01000002.1"/>
</dbReference>
<dbReference type="PROSITE" id="PS51257">
    <property type="entry name" value="PROKAR_LIPOPROTEIN"/>
    <property type="match status" value="1"/>
</dbReference>
<keyword evidence="3" id="KW-1185">Reference proteome</keyword>
<dbReference type="EMBL" id="PYAW01000002">
    <property type="protein sequence ID" value="PSL47579.1"/>
    <property type="molecule type" value="Genomic_DNA"/>
</dbReference>
<dbReference type="InterPro" id="IPR051043">
    <property type="entry name" value="Sulfatase_Mod_Factor_Kinase"/>
</dbReference>
<feature type="domain" description="Sulfatase-modifying factor enzyme-like" evidence="1">
    <location>
        <begin position="42"/>
        <end position="352"/>
    </location>
</feature>
<evidence type="ECO:0000313" key="3">
    <source>
        <dbReference type="Proteomes" id="UP000240971"/>
    </source>
</evidence>
<dbReference type="Pfam" id="PF03781">
    <property type="entry name" value="FGE-sulfatase"/>
    <property type="match status" value="1"/>
</dbReference>
<dbReference type="AlphaFoldDB" id="A0A2P8HMY0"/>
<dbReference type="InterPro" id="IPR005532">
    <property type="entry name" value="SUMF_dom"/>
</dbReference>
<sequence>MKVYKTILNIGILLGVVTLSSCGGNNKTPGKQPAVLTATDTLNKMVLIPGGSFSMGADDETGMADEYPKHNVQVDSFWMDEHEVTNQEFANFVAATGYVTTAEKPVSKEELMASMPPGSPEPDSSAMAAMMVAGAMVFSPPDHAVPFNDVSQWWRFVPGASWKHPDGPDSAVANNGNKPVTQVSWLDAQAYAAWAGKRLPTEAEWEYAARGGLSGKLYPWGDEPLNSGKPKANTWNGNFPYHNTKTDGFYGTAPVKSYSPNGYQLYDMSGNVWEWCADWYDANYYMEGEKGVRNPAGPEKGFDPEDAGAAKKVIRGGSYMCSDEYCRGYRVSARMKTTPESGLSNLGFRCARSILHK</sequence>
<gene>
    <name evidence="2" type="ORF">CLV51_102436</name>
</gene>
<organism evidence="2 3">
    <name type="scientific">Chitinophaga niastensis</name>
    <dbReference type="NCBI Taxonomy" id="536980"/>
    <lineage>
        <taxon>Bacteria</taxon>
        <taxon>Pseudomonadati</taxon>
        <taxon>Bacteroidota</taxon>
        <taxon>Chitinophagia</taxon>
        <taxon>Chitinophagales</taxon>
        <taxon>Chitinophagaceae</taxon>
        <taxon>Chitinophaga</taxon>
    </lineage>
</organism>
<dbReference type="PANTHER" id="PTHR23150">
    <property type="entry name" value="SULFATASE MODIFYING FACTOR 1, 2"/>
    <property type="match status" value="1"/>
</dbReference>
<dbReference type="PANTHER" id="PTHR23150:SF19">
    <property type="entry name" value="FORMYLGLYCINE-GENERATING ENZYME"/>
    <property type="match status" value="1"/>
</dbReference>
<evidence type="ECO:0000313" key="2">
    <source>
        <dbReference type="EMBL" id="PSL47579.1"/>
    </source>
</evidence>
<dbReference type="Gene3D" id="3.90.1580.10">
    <property type="entry name" value="paralog of FGE (formylglycine-generating enzyme)"/>
    <property type="match status" value="1"/>
</dbReference>
<dbReference type="OrthoDB" id="9768004at2"/>